<dbReference type="Proteomes" id="UP000235145">
    <property type="component" value="Unassembled WGS sequence"/>
</dbReference>
<keyword evidence="2" id="KW-1185">Reference proteome</keyword>
<evidence type="ECO:0000313" key="2">
    <source>
        <dbReference type="Proteomes" id="UP000235145"/>
    </source>
</evidence>
<dbReference type="Gene3D" id="3.90.79.10">
    <property type="entry name" value="Nucleoside Triphosphate Pyrophosphohydrolase"/>
    <property type="match status" value="1"/>
</dbReference>
<reference evidence="1 2" key="1">
    <citation type="journal article" date="2017" name="Nat. Commun.">
        <title>Genome assembly with in vitro proximity ligation data and whole-genome triplication in lettuce.</title>
        <authorList>
            <person name="Reyes-Chin-Wo S."/>
            <person name="Wang Z."/>
            <person name="Yang X."/>
            <person name="Kozik A."/>
            <person name="Arikit S."/>
            <person name="Song C."/>
            <person name="Xia L."/>
            <person name="Froenicke L."/>
            <person name="Lavelle D.O."/>
            <person name="Truco M.J."/>
            <person name="Xia R."/>
            <person name="Zhu S."/>
            <person name="Xu C."/>
            <person name="Xu H."/>
            <person name="Xu X."/>
            <person name="Cox K."/>
            <person name="Korf I."/>
            <person name="Meyers B.C."/>
            <person name="Michelmore R.W."/>
        </authorList>
    </citation>
    <scope>NUCLEOTIDE SEQUENCE [LARGE SCALE GENOMIC DNA]</scope>
    <source>
        <strain evidence="2">cv. Salinas</strain>
        <tissue evidence="1">Seedlings</tissue>
    </source>
</reference>
<protein>
    <submittedName>
        <fullName evidence="1">Uncharacterized protein</fullName>
    </submittedName>
</protein>
<organism evidence="1 2">
    <name type="scientific">Lactuca sativa</name>
    <name type="common">Garden lettuce</name>
    <dbReference type="NCBI Taxonomy" id="4236"/>
    <lineage>
        <taxon>Eukaryota</taxon>
        <taxon>Viridiplantae</taxon>
        <taxon>Streptophyta</taxon>
        <taxon>Embryophyta</taxon>
        <taxon>Tracheophyta</taxon>
        <taxon>Spermatophyta</taxon>
        <taxon>Magnoliopsida</taxon>
        <taxon>eudicotyledons</taxon>
        <taxon>Gunneridae</taxon>
        <taxon>Pentapetalae</taxon>
        <taxon>asterids</taxon>
        <taxon>campanulids</taxon>
        <taxon>Asterales</taxon>
        <taxon>Asteraceae</taxon>
        <taxon>Cichorioideae</taxon>
        <taxon>Cichorieae</taxon>
        <taxon>Lactucinae</taxon>
        <taxon>Lactuca</taxon>
    </lineage>
</organism>
<dbReference type="InterPro" id="IPR015797">
    <property type="entry name" value="NUDIX_hydrolase-like_dom_sf"/>
</dbReference>
<dbReference type="EMBL" id="NBSK02000009">
    <property type="protein sequence ID" value="KAJ0186717.1"/>
    <property type="molecule type" value="Genomic_DNA"/>
</dbReference>
<evidence type="ECO:0000313" key="1">
    <source>
        <dbReference type="EMBL" id="KAJ0186717.1"/>
    </source>
</evidence>
<accession>A0A9R1UGL8</accession>
<comment type="caution">
    <text evidence="1">The sequence shown here is derived from an EMBL/GenBank/DDBJ whole genome shotgun (WGS) entry which is preliminary data.</text>
</comment>
<sequence length="105" mass="11940">MGDHHDELHEEGGRFYICTKARPENGISKPSVVQKDEDYHRGVHVWIFAESTQELLLQKRARLWDISSASHVSAGSTPLITARCYRNSFLKCAIIGTLLYVTPHF</sequence>
<dbReference type="SUPFAM" id="SSF55811">
    <property type="entry name" value="Nudix"/>
    <property type="match status" value="1"/>
</dbReference>
<gene>
    <name evidence="1" type="ORF">LSAT_V11C900474240</name>
</gene>
<dbReference type="AlphaFoldDB" id="A0A9R1UGL8"/>
<proteinExistence type="predicted"/>
<name>A0A9R1UGL8_LACSA</name>